<comment type="subcellular location">
    <subcellularLocation>
        <location evidence="1">Nucleus</location>
    </subcellularLocation>
</comment>
<keyword evidence="9" id="KW-0804">Transcription</keyword>
<sequence>MTSESPDSKTTKATNTLLNQEGGEEGSGSGEEKEGTLTTEQQQQDKDSKAVNNPSSSLTTVVKRGQEESPSSTQRPTTGPPPLSVNSFLTSPDPSPPKESATLGGVSESSSMAVTTTERGDDNPNSVTVAVSKPPPSETHHHLQMTHVPYPPVPSASECLPPSAESKNPPSSAFLSQSSTWKSVAQPSQEVVQAAAEAFSVVRNWFVGPCSRASETTTSISGTPSPLLPSSVHPQSAHPGAFLPTSPSSWGLGLPGGFPSHPGHRSSGFVPTSSGSRTTPLGGGGSFLRGGKKRSHSQSSINDLDIPSLTRSSQGSLNMLQAMQTSRSGVSSMGGSYGHLSAASLGASPVPMFGRRGSNNSTDNNSVYGNSPGGVGGFRPITPSSAGNFRRKAAGGLTPRSSMPHPRATPPNTGGTSSGGGSSSGGGVPSMMPSATSFLFPPPPPPPAATHQQPPSSSSTAVNTFPPSAFHGCSPHSSLDNKSSGDAQKEVQNNSAVAAMAFAAAAAAAVAANFGTGTPGGPHQMGWVGSHPKASGSNSASAAATSSSSNGSSPASAPGIAPPLFSRKPPSSTQPGAPANFMLSPQAMMLYHNALQKSSNPGASFYGGRTQPLPPPNHPDPFQAPNYDWWLNRGGRGYGIRKDVPSSQTPNTNGNSVSSTITIKGEDLSSSASSTAKAMKVEGSGGASVSALLAGDEAGCSDYEEELMDEDGRIPQEGDPDFVETTCRWGNCQCQFDSQDELVKHISNEHIAGNKKSFVCYWRDCVRGARPFKAQYMLVVHMRRHTGEKPHKCIFDGCSKRYSRLENLKTHLRSHTGEKPYQCEVPGCNKAFSNASDRAKHQNRTHSNEKPYVCKVMGCSKRYTDPSSLRKHVKTVHGAEVYANKKHKGESWSSRSCGVGGLGASFRNSSGGGGTRGSRDDSKGPADGGGGYPFFSSGDGSGGSRRSGGGPGSRGSRGGSRGPRGGGGAAFGAEGTTPAQHQHRLSASVYPPYQQNNPYSTSHHFPHASGMMTPSVKRESFSAWTPHQYHGWTGSGGGDWNQSNSRSGGGSYSSTRGWVSPRLGAATAYQDPRYADSYDPLLSQPANIEHSAARFVGGGVLGISRTRYHQPQPMPQQAQFQSPVSSVVASTNSSAVTTNSCPSSLLSAETASAFVHQHQPPSFKPEGAAAPVFPRGLCSQNLLKPESSGLSYQSTKLDSLMDSTSMCKDGSSSVLSNDPGDRWQRQQHQFGGRGSASSGVGSGLTNMTQDSGYPDSDLRVRGITTPTTPTPIIKDGGNTPADWNDSSQQHQPPQLLPDQATQVSTTSSQVSSGLGSMVSSSGTGGSSNCGGDATSHRSCVSNMDTTTTAAAPTKMAFWESRNDADSSCLFQLSSSNASSAAQVTVSEQRVPDFNQSRSVGPAFDHSSRTPYSVNNWSSNQSETGYTSQTPSRDYAQSNWSSTGQSAGVYFASGYSDQQVQRNTNSTEWSRNAYSGQPCVYPDYAYGGQTQSINYPLYPLDNQSSGYRGGNGNYGGGWGDVSMTGSGSNVVTPTAFNTSYAGLFSEAMNSRLMTQQQQQSSSSASNLEELQASSQGNFDFCINSSSGVNVTSPPYDPLNSNLVVCSMPPLLQTENAFGNSGLYPAAFN</sequence>
<feature type="region of interest" description="Disordered" evidence="12">
    <location>
        <begin position="522"/>
        <end position="580"/>
    </location>
</feature>
<keyword evidence="3" id="KW-0479">Metal-binding</keyword>
<feature type="compositionally biased region" description="Polar residues" evidence="12">
    <location>
        <begin position="475"/>
        <end position="491"/>
    </location>
</feature>
<feature type="compositionally biased region" description="Polar residues" evidence="12">
    <location>
        <begin position="165"/>
        <end position="176"/>
    </location>
</feature>
<evidence type="ECO:0000313" key="15">
    <source>
        <dbReference type="Proteomes" id="UP000321570"/>
    </source>
</evidence>
<keyword evidence="4" id="KW-0677">Repeat</keyword>
<dbReference type="GO" id="GO:0005634">
    <property type="term" value="C:nucleus"/>
    <property type="evidence" value="ECO:0007669"/>
    <property type="project" value="UniProtKB-SubCell"/>
</dbReference>
<evidence type="ECO:0000256" key="8">
    <source>
        <dbReference type="ARBA" id="ARBA00023125"/>
    </source>
</evidence>
<evidence type="ECO:0000256" key="1">
    <source>
        <dbReference type="ARBA" id="ARBA00004123"/>
    </source>
</evidence>
<evidence type="ECO:0000259" key="13">
    <source>
        <dbReference type="PROSITE" id="PS50157"/>
    </source>
</evidence>
<feature type="compositionally biased region" description="Low complexity" evidence="12">
    <location>
        <begin position="534"/>
        <end position="563"/>
    </location>
</feature>
<dbReference type="Pfam" id="PF23561">
    <property type="entry name" value="zf-C2H2_15"/>
    <property type="match status" value="1"/>
</dbReference>
<feature type="compositionally biased region" description="Polar residues" evidence="12">
    <location>
        <begin position="50"/>
        <end position="60"/>
    </location>
</feature>
<feature type="region of interest" description="Disordered" evidence="12">
    <location>
        <begin position="903"/>
        <end position="1013"/>
    </location>
</feature>
<reference evidence="14 15" key="1">
    <citation type="submission" date="2019-07" db="EMBL/GenBank/DDBJ databases">
        <authorList>
            <person name="Jastrzebski P J."/>
            <person name="Paukszto L."/>
            <person name="Jastrzebski P J."/>
        </authorList>
    </citation>
    <scope>NUCLEOTIDE SEQUENCE [LARGE SCALE GENOMIC DNA]</scope>
    <source>
        <strain evidence="14 15">WMS-il1</strain>
    </source>
</reference>
<feature type="domain" description="C2H2-type" evidence="13">
    <location>
        <begin position="763"/>
        <end position="790"/>
    </location>
</feature>
<dbReference type="InterPro" id="IPR056436">
    <property type="entry name" value="Znf-C2H2_ZIC1-5/GLI1-3-like"/>
</dbReference>
<evidence type="ECO:0000256" key="12">
    <source>
        <dbReference type="SAM" id="MobiDB-lite"/>
    </source>
</evidence>
<evidence type="ECO:0000256" key="4">
    <source>
        <dbReference type="ARBA" id="ARBA00022737"/>
    </source>
</evidence>
<keyword evidence="15" id="KW-1185">Reference proteome</keyword>
<feature type="compositionally biased region" description="Polar residues" evidence="12">
    <location>
        <begin position="357"/>
        <end position="369"/>
    </location>
</feature>
<feature type="compositionally biased region" description="Gly residues" evidence="12">
    <location>
        <begin position="416"/>
        <end position="428"/>
    </location>
</feature>
<feature type="compositionally biased region" description="Polar residues" evidence="12">
    <location>
        <begin position="1408"/>
        <end position="1439"/>
    </location>
</feature>
<feature type="region of interest" description="Disordered" evidence="12">
    <location>
        <begin position="214"/>
        <end position="236"/>
    </location>
</feature>
<feature type="region of interest" description="Disordered" evidence="12">
    <location>
        <begin position="353"/>
        <end position="491"/>
    </location>
</feature>
<feature type="domain" description="C2H2-type" evidence="13">
    <location>
        <begin position="791"/>
        <end position="820"/>
    </location>
</feature>
<comment type="similarity">
    <text evidence="2">Belongs to the GLI C2H2-type zinc-finger protein family.</text>
</comment>
<feature type="compositionally biased region" description="Low complexity" evidence="12">
    <location>
        <begin position="1263"/>
        <end position="1273"/>
    </location>
</feature>
<dbReference type="Pfam" id="PF00096">
    <property type="entry name" value="zf-C2H2"/>
    <property type="match status" value="2"/>
</dbReference>
<feature type="compositionally biased region" description="Low complexity" evidence="12">
    <location>
        <begin position="449"/>
        <end position="461"/>
    </location>
</feature>
<dbReference type="InterPro" id="IPR036236">
    <property type="entry name" value="Znf_C2H2_sf"/>
</dbReference>
<feature type="region of interest" description="Disordered" evidence="12">
    <location>
        <begin position="1202"/>
        <end position="1333"/>
    </location>
</feature>
<dbReference type="PROSITE" id="PS00028">
    <property type="entry name" value="ZINC_FINGER_C2H2_1"/>
    <property type="match status" value="4"/>
</dbReference>
<accession>A0A564Z2Z3</accession>
<dbReference type="GO" id="GO:0000978">
    <property type="term" value="F:RNA polymerase II cis-regulatory region sequence-specific DNA binding"/>
    <property type="evidence" value="ECO:0007669"/>
    <property type="project" value="TreeGrafter"/>
</dbReference>
<feature type="domain" description="C2H2-type" evidence="13">
    <location>
        <begin position="821"/>
        <end position="851"/>
    </location>
</feature>
<dbReference type="FunFam" id="3.30.160.60:FF:000031">
    <property type="entry name" value="GLI family zinc finger 3"/>
    <property type="match status" value="1"/>
</dbReference>
<dbReference type="Proteomes" id="UP000321570">
    <property type="component" value="Unassembled WGS sequence"/>
</dbReference>
<feature type="compositionally biased region" description="Polar residues" evidence="12">
    <location>
        <begin position="269"/>
        <end position="279"/>
    </location>
</feature>
<dbReference type="InterPro" id="IPR043359">
    <property type="entry name" value="GLI-like"/>
</dbReference>
<keyword evidence="5 11" id="KW-0863">Zinc-finger</keyword>
<dbReference type="PANTHER" id="PTHR45718">
    <property type="entry name" value="TRANSCRIPTIONAL ACTIVATOR CUBITUS INTERRUPTUS"/>
    <property type="match status" value="1"/>
</dbReference>
<keyword evidence="6" id="KW-0862">Zinc</keyword>
<evidence type="ECO:0000256" key="7">
    <source>
        <dbReference type="ARBA" id="ARBA00023015"/>
    </source>
</evidence>
<feature type="compositionally biased region" description="Low complexity" evidence="12">
    <location>
        <begin position="1285"/>
        <end position="1321"/>
    </location>
</feature>
<protein>
    <recommendedName>
        <fullName evidence="13">C2H2-type domain-containing protein</fullName>
    </recommendedName>
</protein>
<feature type="compositionally biased region" description="Polar residues" evidence="12">
    <location>
        <begin position="214"/>
        <end position="224"/>
    </location>
</feature>
<feature type="region of interest" description="Disordered" evidence="12">
    <location>
        <begin position="1386"/>
        <end position="1439"/>
    </location>
</feature>
<proteinExistence type="inferred from homology"/>
<evidence type="ECO:0000256" key="6">
    <source>
        <dbReference type="ARBA" id="ARBA00022833"/>
    </source>
</evidence>
<feature type="compositionally biased region" description="Polar residues" evidence="12">
    <location>
        <begin position="993"/>
        <end position="1003"/>
    </location>
</feature>
<dbReference type="FunFam" id="3.30.160.60:FF:000048">
    <property type="entry name" value="GLI family zinc finger 3"/>
    <property type="match status" value="1"/>
</dbReference>
<evidence type="ECO:0000256" key="9">
    <source>
        <dbReference type="ARBA" id="ARBA00023163"/>
    </source>
</evidence>
<gene>
    <name evidence="14" type="ORF">WMSIL1_LOCUS12092</name>
</gene>
<feature type="compositionally biased region" description="Polar residues" evidence="12">
    <location>
        <begin position="1202"/>
        <end position="1216"/>
    </location>
</feature>
<dbReference type="EMBL" id="CABIJS010000577">
    <property type="protein sequence ID" value="VUZ53790.1"/>
    <property type="molecule type" value="Genomic_DNA"/>
</dbReference>
<dbReference type="PROSITE" id="PS50157">
    <property type="entry name" value="ZINC_FINGER_C2H2_2"/>
    <property type="match status" value="4"/>
</dbReference>
<organism evidence="14 15">
    <name type="scientific">Hymenolepis diminuta</name>
    <name type="common">Rat tapeworm</name>
    <dbReference type="NCBI Taxonomy" id="6216"/>
    <lineage>
        <taxon>Eukaryota</taxon>
        <taxon>Metazoa</taxon>
        <taxon>Spiralia</taxon>
        <taxon>Lophotrochozoa</taxon>
        <taxon>Platyhelminthes</taxon>
        <taxon>Cestoda</taxon>
        <taxon>Eucestoda</taxon>
        <taxon>Cyclophyllidea</taxon>
        <taxon>Hymenolepididae</taxon>
        <taxon>Hymenolepis</taxon>
    </lineage>
</organism>
<keyword evidence="10" id="KW-0539">Nucleus</keyword>
<evidence type="ECO:0000313" key="14">
    <source>
        <dbReference type="EMBL" id="VUZ53790.1"/>
    </source>
</evidence>
<name>A0A564Z2Z3_HYMDI</name>
<evidence type="ECO:0000256" key="3">
    <source>
        <dbReference type="ARBA" id="ARBA00022723"/>
    </source>
</evidence>
<evidence type="ECO:0000256" key="11">
    <source>
        <dbReference type="PROSITE-ProRule" id="PRU00042"/>
    </source>
</evidence>
<evidence type="ECO:0000256" key="10">
    <source>
        <dbReference type="ARBA" id="ARBA00023242"/>
    </source>
</evidence>
<dbReference type="FunFam" id="3.30.160.60:FF:000036">
    <property type="entry name" value="GLI family zinc finger 3"/>
    <property type="match status" value="1"/>
</dbReference>
<feature type="region of interest" description="Disordered" evidence="12">
    <location>
        <begin position="1033"/>
        <end position="1057"/>
    </location>
</feature>
<feature type="domain" description="C2H2-type" evidence="13">
    <location>
        <begin position="852"/>
        <end position="882"/>
    </location>
</feature>
<dbReference type="SMART" id="SM00355">
    <property type="entry name" value="ZnF_C2H2"/>
    <property type="match status" value="5"/>
</dbReference>
<dbReference type="Gene3D" id="3.30.160.60">
    <property type="entry name" value="Classic Zinc Finger"/>
    <property type="match status" value="5"/>
</dbReference>
<feature type="compositionally biased region" description="Polar residues" evidence="12">
    <location>
        <begin position="107"/>
        <end position="129"/>
    </location>
</feature>
<feature type="region of interest" description="Disordered" evidence="12">
    <location>
        <begin position="1"/>
        <end position="176"/>
    </location>
</feature>
<dbReference type="InterPro" id="IPR013087">
    <property type="entry name" value="Znf_C2H2_type"/>
</dbReference>
<keyword evidence="7" id="KW-0805">Transcription regulation</keyword>
<dbReference type="PANTHER" id="PTHR45718:SF4">
    <property type="entry name" value="TRANSCRIPTIONAL ACTIVATOR CUBITUS INTERRUPTUS"/>
    <property type="match status" value="1"/>
</dbReference>
<feature type="compositionally biased region" description="Polar residues" evidence="12">
    <location>
        <begin position="68"/>
        <end position="77"/>
    </location>
</feature>
<dbReference type="GO" id="GO:0000981">
    <property type="term" value="F:DNA-binding transcription factor activity, RNA polymerase II-specific"/>
    <property type="evidence" value="ECO:0007669"/>
    <property type="project" value="TreeGrafter"/>
</dbReference>
<evidence type="ECO:0000256" key="5">
    <source>
        <dbReference type="ARBA" id="ARBA00022771"/>
    </source>
</evidence>
<feature type="region of interest" description="Disordered" evidence="12">
    <location>
        <begin position="255"/>
        <end position="310"/>
    </location>
</feature>
<feature type="compositionally biased region" description="Basic and acidic residues" evidence="12">
    <location>
        <begin position="1"/>
        <end position="10"/>
    </location>
</feature>
<dbReference type="SUPFAM" id="SSF57667">
    <property type="entry name" value="beta-beta-alpha zinc fingers"/>
    <property type="match status" value="3"/>
</dbReference>
<evidence type="ECO:0000256" key="2">
    <source>
        <dbReference type="ARBA" id="ARBA00010831"/>
    </source>
</evidence>
<keyword evidence="8" id="KW-0238">DNA-binding</keyword>
<feature type="compositionally biased region" description="Gly residues" evidence="12">
    <location>
        <begin position="939"/>
        <end position="970"/>
    </location>
</feature>
<dbReference type="FunFam" id="3.30.160.60:FF:000019">
    <property type="entry name" value="GLI family zinc finger 3"/>
    <property type="match status" value="1"/>
</dbReference>
<dbReference type="GO" id="GO:0008270">
    <property type="term" value="F:zinc ion binding"/>
    <property type="evidence" value="ECO:0007669"/>
    <property type="project" value="UniProtKB-KW"/>
</dbReference>
<feature type="region of interest" description="Disordered" evidence="12">
    <location>
        <begin position="601"/>
        <end position="621"/>
    </location>
</feature>